<evidence type="ECO:0000313" key="2">
    <source>
        <dbReference type="Proteomes" id="UP000253940"/>
    </source>
</evidence>
<proteinExistence type="predicted"/>
<name>A0A345P4N8_9GAMM</name>
<dbReference type="Proteomes" id="UP000253940">
    <property type="component" value="Chromosome"/>
</dbReference>
<dbReference type="AlphaFoldDB" id="A0A345P4N8"/>
<dbReference type="RefSeq" id="WP_114898357.1">
    <property type="nucleotide sequence ID" value="NZ_CP031222.1"/>
</dbReference>
<organism evidence="1 2">
    <name type="scientific">Aquirhabdus parva</name>
    <dbReference type="NCBI Taxonomy" id="2283318"/>
    <lineage>
        <taxon>Bacteria</taxon>
        <taxon>Pseudomonadati</taxon>
        <taxon>Pseudomonadota</taxon>
        <taxon>Gammaproteobacteria</taxon>
        <taxon>Moraxellales</taxon>
        <taxon>Moraxellaceae</taxon>
        <taxon>Aquirhabdus</taxon>
    </lineage>
</organism>
<dbReference type="EMBL" id="CP031222">
    <property type="protein sequence ID" value="AXI02247.1"/>
    <property type="molecule type" value="Genomic_DNA"/>
</dbReference>
<evidence type="ECO:0000313" key="1">
    <source>
        <dbReference type="EMBL" id="AXI02247.1"/>
    </source>
</evidence>
<gene>
    <name evidence="1" type="ORF">HYN46_04970</name>
</gene>
<keyword evidence="2" id="KW-1185">Reference proteome</keyword>
<reference evidence="1 2" key="1">
    <citation type="submission" date="2018-07" db="EMBL/GenBank/DDBJ databases">
        <title>Genome sequencing of Moraxellaceae gen. HYN0046.</title>
        <authorList>
            <person name="Kim M."/>
            <person name="Yi H."/>
        </authorList>
    </citation>
    <scope>NUCLEOTIDE SEQUENCE [LARGE SCALE GENOMIC DNA]</scope>
    <source>
        <strain evidence="1 2">HYN0046</strain>
    </source>
</reference>
<sequence length="91" mass="10390">MLTHEELHQLTQFKSKLRRKMNRTIELSLLVNDAVYCNDILNEAEKFAEINGDEELMVSTLTIRNQMGFFNFDVNAAPQPPLSTVQTPAHA</sequence>
<dbReference type="KEGG" id="mbah:HYN46_04970"/>
<accession>A0A345P4N8</accession>
<protein>
    <submittedName>
        <fullName evidence="1">Uncharacterized protein</fullName>
    </submittedName>
</protein>